<dbReference type="InterPro" id="IPR017926">
    <property type="entry name" value="GATASE"/>
</dbReference>
<dbReference type="PROSITE" id="PS51273">
    <property type="entry name" value="GATASE_TYPE_1"/>
    <property type="match status" value="1"/>
</dbReference>
<dbReference type="InterPro" id="IPR044992">
    <property type="entry name" value="ChyE-like"/>
</dbReference>
<dbReference type="PANTHER" id="PTHR42695">
    <property type="entry name" value="GLUTAMINE AMIDOTRANSFERASE YLR126C-RELATED"/>
    <property type="match status" value="1"/>
</dbReference>
<sequence length="226" mass="24979">MRIGILQTGHSPDEVRDDLGDYGQMFTRLLDGHGYDFTIYSVVDNQFPDGPGAADGWLITGSKHGAYEDHDWIPPLEELIRDIRDANLPLVGVCFGHQIIAQALGGKVEKFDGGWAVGRQVYDINGEKIALNAWHQDQVVKLPEDARVFASNDFCENAGLMIGDKIMTIQPHPEFTAQMIDALIKYRGRGNISDDVLSHAEDGLAQVIDADKFADQMADILNKGDR</sequence>
<dbReference type="Pfam" id="PF00117">
    <property type="entry name" value="GATase"/>
    <property type="match status" value="1"/>
</dbReference>
<organism evidence="2 3">
    <name type="scientific">Aliiroseovarius sediminilitoris</name>
    <dbReference type="NCBI Taxonomy" id="1173584"/>
    <lineage>
        <taxon>Bacteria</taxon>
        <taxon>Pseudomonadati</taxon>
        <taxon>Pseudomonadota</taxon>
        <taxon>Alphaproteobacteria</taxon>
        <taxon>Rhodobacterales</taxon>
        <taxon>Paracoccaceae</taxon>
        <taxon>Aliiroseovarius</taxon>
    </lineage>
</organism>
<evidence type="ECO:0000313" key="3">
    <source>
        <dbReference type="Proteomes" id="UP000199650"/>
    </source>
</evidence>
<keyword evidence="3" id="KW-1185">Reference proteome</keyword>
<accession>A0A1I0P2K2</accession>
<dbReference type="CDD" id="cd01741">
    <property type="entry name" value="GATase1_1"/>
    <property type="match status" value="1"/>
</dbReference>
<dbReference type="Proteomes" id="UP000199650">
    <property type="component" value="Unassembled WGS sequence"/>
</dbReference>
<dbReference type="GO" id="GO:0005829">
    <property type="term" value="C:cytosol"/>
    <property type="evidence" value="ECO:0007669"/>
    <property type="project" value="TreeGrafter"/>
</dbReference>
<name>A0A1I0P2K2_9RHOB</name>
<dbReference type="PANTHER" id="PTHR42695:SF5">
    <property type="entry name" value="GLUTAMINE AMIDOTRANSFERASE YLR126C-RELATED"/>
    <property type="match status" value="1"/>
</dbReference>
<evidence type="ECO:0000313" key="2">
    <source>
        <dbReference type="EMBL" id="SEW08549.1"/>
    </source>
</evidence>
<reference evidence="2 3" key="1">
    <citation type="submission" date="2016-10" db="EMBL/GenBank/DDBJ databases">
        <authorList>
            <person name="de Groot N.N."/>
        </authorList>
    </citation>
    <scope>NUCLEOTIDE SEQUENCE [LARGE SCALE GENOMIC DNA]</scope>
    <source>
        <strain evidence="2 3">DSM 29439</strain>
    </source>
</reference>
<dbReference type="AlphaFoldDB" id="A0A1I0P2K2"/>
<dbReference type="STRING" id="1173584.SAMN05444851_1306"/>
<dbReference type="SUPFAM" id="SSF52317">
    <property type="entry name" value="Class I glutamine amidotransferase-like"/>
    <property type="match status" value="1"/>
</dbReference>
<gene>
    <name evidence="2" type="ORF">SAMN05444851_1306</name>
</gene>
<feature type="domain" description="Glutamine amidotransferase" evidence="1">
    <location>
        <begin position="73"/>
        <end position="178"/>
    </location>
</feature>
<dbReference type="Gene3D" id="3.40.50.880">
    <property type="match status" value="1"/>
</dbReference>
<dbReference type="RefSeq" id="WP_091429263.1">
    <property type="nucleotide sequence ID" value="NZ_FOJB01000001.1"/>
</dbReference>
<protein>
    <submittedName>
        <fullName evidence="2">GMP synthase (Glutamine-hydrolysing)</fullName>
    </submittedName>
</protein>
<proteinExistence type="predicted"/>
<dbReference type="OrthoDB" id="7365442at2"/>
<evidence type="ECO:0000259" key="1">
    <source>
        <dbReference type="Pfam" id="PF00117"/>
    </source>
</evidence>
<dbReference type="EMBL" id="FOJB01000001">
    <property type="protein sequence ID" value="SEW08549.1"/>
    <property type="molecule type" value="Genomic_DNA"/>
</dbReference>
<dbReference type="InterPro" id="IPR029062">
    <property type="entry name" value="Class_I_gatase-like"/>
</dbReference>